<name>A0A1D9MIG1_9ACTO</name>
<gene>
    <name evidence="3" type="ORF">BK816_00715</name>
</gene>
<dbReference type="InterPro" id="IPR013094">
    <property type="entry name" value="AB_hydrolase_3"/>
</dbReference>
<dbReference type="GO" id="GO:0016787">
    <property type="term" value="F:hydrolase activity"/>
    <property type="evidence" value="ECO:0007669"/>
    <property type="project" value="UniProtKB-KW"/>
</dbReference>
<evidence type="ECO:0000313" key="3">
    <source>
        <dbReference type="EMBL" id="AOZ71998.1"/>
    </source>
</evidence>
<protein>
    <recommendedName>
        <fullName evidence="2">Alpha/beta hydrolase fold-3 domain-containing protein</fullName>
    </recommendedName>
</protein>
<evidence type="ECO:0000259" key="2">
    <source>
        <dbReference type="Pfam" id="PF07859"/>
    </source>
</evidence>
<evidence type="ECO:0000256" key="1">
    <source>
        <dbReference type="ARBA" id="ARBA00022801"/>
    </source>
</evidence>
<dbReference type="PANTHER" id="PTHR48081:SF8">
    <property type="entry name" value="ALPHA_BETA HYDROLASE FOLD-3 DOMAIN-CONTAINING PROTEIN-RELATED"/>
    <property type="match status" value="1"/>
</dbReference>
<dbReference type="Gene3D" id="3.40.50.1820">
    <property type="entry name" value="alpha/beta hydrolase"/>
    <property type="match status" value="1"/>
</dbReference>
<sequence length="334" mass="36581">MSKQPAKKSKAPKVSLPGRLLFNVTRAYVPKKWEGRDRMAATLNNKAAEKAWTHSQFKAKVGYQVETVTLPQSVAYWLQPERLAVQYDLLDVTTHQVGQKFPRQIRAILHLHGGSYVFGLSWQYVQAAYDYSAAAGGVPVLTLDYRTAPQFPYPAALNDAVDAFNWLVAQGFAPSQIAVTGDSAGGGLALALALKLRDEGADLPGALVLLSPWTDLLAEGASYQVNAGIDPIFGTADGQPGHFPVGEFYVGKANPADPYISPVNADFTGLPRTMILASRHELLFSDAVQVARAMRSEGVDVTFHSAQMMIHVWPVFFRFLPESKVAWRKIGDFF</sequence>
<keyword evidence="4" id="KW-1185">Reference proteome</keyword>
<reference evidence="3 4" key="1">
    <citation type="submission" date="2016-10" db="EMBL/GenBank/DDBJ databases">
        <title>Actinomyces aegypiusis sp. nov., isolated from the Aegypius monachus in Qinghai Tibet Plateau China.</title>
        <authorList>
            <person name="Wang Y."/>
        </authorList>
    </citation>
    <scope>NUCLEOTIDE SEQUENCE [LARGE SCALE GENOMIC DNA]</scope>
    <source>
        <strain evidence="3 4">VUL4_3</strain>
    </source>
</reference>
<dbReference type="Pfam" id="PF07859">
    <property type="entry name" value="Abhydrolase_3"/>
    <property type="match status" value="1"/>
</dbReference>
<dbReference type="InterPro" id="IPR050300">
    <property type="entry name" value="GDXG_lipolytic_enzyme"/>
</dbReference>
<evidence type="ECO:0000313" key="4">
    <source>
        <dbReference type="Proteomes" id="UP000176288"/>
    </source>
</evidence>
<dbReference type="RefSeq" id="WP_071163464.1">
    <property type="nucleotide sequence ID" value="NZ_CP017812.1"/>
</dbReference>
<dbReference type="SUPFAM" id="SSF53474">
    <property type="entry name" value="alpha/beta-Hydrolases"/>
    <property type="match status" value="1"/>
</dbReference>
<dbReference type="PANTHER" id="PTHR48081">
    <property type="entry name" value="AB HYDROLASE SUPERFAMILY PROTEIN C4A8.06C"/>
    <property type="match status" value="1"/>
</dbReference>
<dbReference type="EMBL" id="CP017812">
    <property type="protein sequence ID" value="AOZ71998.1"/>
    <property type="molecule type" value="Genomic_DNA"/>
</dbReference>
<dbReference type="InterPro" id="IPR029058">
    <property type="entry name" value="AB_hydrolase_fold"/>
</dbReference>
<dbReference type="KEGG" id="avu:BK816_00715"/>
<dbReference type="STRING" id="1912795.BK816_00715"/>
<feature type="domain" description="Alpha/beta hydrolase fold-3" evidence="2">
    <location>
        <begin position="108"/>
        <end position="313"/>
    </location>
</feature>
<dbReference type="OrthoDB" id="9803828at2"/>
<dbReference type="AlphaFoldDB" id="A0A1D9MIG1"/>
<dbReference type="Proteomes" id="UP000176288">
    <property type="component" value="Chromosome"/>
</dbReference>
<proteinExistence type="predicted"/>
<accession>A0A1D9MIG1</accession>
<keyword evidence="1" id="KW-0378">Hydrolase</keyword>
<organism evidence="3 4">
    <name type="scientific">Boudabousia tangfeifanii</name>
    <dbReference type="NCBI Taxonomy" id="1912795"/>
    <lineage>
        <taxon>Bacteria</taxon>
        <taxon>Bacillati</taxon>
        <taxon>Actinomycetota</taxon>
        <taxon>Actinomycetes</taxon>
        <taxon>Actinomycetales</taxon>
        <taxon>Actinomycetaceae</taxon>
        <taxon>Boudabousia</taxon>
    </lineage>
</organism>